<evidence type="ECO:0000256" key="8">
    <source>
        <dbReference type="SAM" id="Phobius"/>
    </source>
</evidence>
<dbReference type="RefSeq" id="WP_199708047.1">
    <property type="nucleotide sequence ID" value="NZ_JAEMNV010000012.1"/>
</dbReference>
<feature type="transmembrane region" description="Helical" evidence="8">
    <location>
        <begin position="270"/>
        <end position="289"/>
    </location>
</feature>
<accession>A0A934NWA8</accession>
<keyword evidence="10" id="KW-1185">Reference proteome</keyword>
<sequence length="366" mass="41320">MIIDCALYRDGRRQHRDKMALSDAARRCTEGGFVWLGLFEPDQSELAEVAAAFGLHELAVEDAQTFHLRPKVEEYEEGFHLVILRTARYDPAKSEVEFGEISVFIGHNFVITVRQGAASELHGARERLESRPKLLGLGTQSVLWAILDQVIDSYTPVVAELEKDIDEVEALVFSGAVAPTERIYFLRREVSDFWRAVHPLLSATTILERGRWAEELTPYFRDVRDHLHLVNEEVTAQRELLATILEANMAVISVEQTKVSVRQSAFMEQLTIMSTVFLPLTFVTGFFGQNFEWLVGNVASATAFVVFGLGGLAIPCVGLYTWFRMRMARRRATLPVAQHVHDPAVRIANEEPADAPRFVGQRVHDR</sequence>
<evidence type="ECO:0000256" key="2">
    <source>
        <dbReference type="ARBA" id="ARBA00009765"/>
    </source>
</evidence>
<dbReference type="SUPFAM" id="SSF144083">
    <property type="entry name" value="Magnesium transport protein CorA, transmembrane region"/>
    <property type="match status" value="1"/>
</dbReference>
<dbReference type="GO" id="GO:0015087">
    <property type="term" value="F:cobalt ion transmembrane transporter activity"/>
    <property type="evidence" value="ECO:0007669"/>
    <property type="project" value="TreeGrafter"/>
</dbReference>
<dbReference type="CDD" id="cd12830">
    <property type="entry name" value="MtCorA-like"/>
    <property type="match status" value="1"/>
</dbReference>
<evidence type="ECO:0000256" key="3">
    <source>
        <dbReference type="ARBA" id="ARBA00022448"/>
    </source>
</evidence>
<evidence type="ECO:0000256" key="6">
    <source>
        <dbReference type="ARBA" id="ARBA00022989"/>
    </source>
</evidence>
<evidence type="ECO:0000313" key="10">
    <source>
        <dbReference type="Proteomes" id="UP000655868"/>
    </source>
</evidence>
<dbReference type="InterPro" id="IPR002523">
    <property type="entry name" value="MgTranspt_CorA/ZnTranspt_ZntB"/>
</dbReference>
<dbReference type="GO" id="GO:0015095">
    <property type="term" value="F:magnesium ion transmembrane transporter activity"/>
    <property type="evidence" value="ECO:0007669"/>
    <property type="project" value="TreeGrafter"/>
</dbReference>
<dbReference type="Gene3D" id="1.20.58.340">
    <property type="entry name" value="Magnesium transport protein CorA, transmembrane region"/>
    <property type="match status" value="2"/>
</dbReference>
<keyword evidence="7 8" id="KW-0472">Membrane</keyword>
<dbReference type="SUPFAM" id="SSF143865">
    <property type="entry name" value="CorA soluble domain-like"/>
    <property type="match status" value="1"/>
</dbReference>
<organism evidence="9 10">
    <name type="scientific">Antrihabitans stalagmiti</name>
    <dbReference type="NCBI Taxonomy" id="2799499"/>
    <lineage>
        <taxon>Bacteria</taxon>
        <taxon>Bacillati</taxon>
        <taxon>Actinomycetota</taxon>
        <taxon>Actinomycetes</taxon>
        <taxon>Mycobacteriales</taxon>
        <taxon>Nocardiaceae</taxon>
        <taxon>Antrihabitans</taxon>
    </lineage>
</organism>
<feature type="transmembrane region" description="Helical" evidence="8">
    <location>
        <begin position="301"/>
        <end position="323"/>
    </location>
</feature>
<proteinExistence type="inferred from homology"/>
<comment type="caution">
    <text evidence="9">The sequence shown here is derived from an EMBL/GenBank/DDBJ whole genome shotgun (WGS) entry which is preliminary data.</text>
</comment>
<protein>
    <submittedName>
        <fullName evidence="9">Magnesium and cobalt transport protein CorA</fullName>
    </submittedName>
</protein>
<keyword evidence="4" id="KW-1003">Cell membrane</keyword>
<dbReference type="PANTHER" id="PTHR46494:SF1">
    <property type="entry name" value="CORA FAMILY METAL ION TRANSPORTER (EUROFUNG)"/>
    <property type="match status" value="1"/>
</dbReference>
<dbReference type="AlphaFoldDB" id="A0A934NWA8"/>
<dbReference type="GO" id="GO:0050897">
    <property type="term" value="F:cobalt ion binding"/>
    <property type="evidence" value="ECO:0007669"/>
    <property type="project" value="TreeGrafter"/>
</dbReference>
<dbReference type="PANTHER" id="PTHR46494">
    <property type="entry name" value="CORA FAMILY METAL ION TRANSPORTER (EUROFUNG)"/>
    <property type="match status" value="1"/>
</dbReference>
<dbReference type="InterPro" id="IPR045861">
    <property type="entry name" value="CorA_cytoplasmic_dom"/>
</dbReference>
<keyword evidence="3" id="KW-0813">Transport</keyword>
<dbReference type="GO" id="GO:0005886">
    <property type="term" value="C:plasma membrane"/>
    <property type="evidence" value="ECO:0007669"/>
    <property type="project" value="UniProtKB-SubCell"/>
</dbReference>
<dbReference type="InterPro" id="IPR045863">
    <property type="entry name" value="CorA_TM1_TM2"/>
</dbReference>
<reference evidence="9" key="1">
    <citation type="submission" date="2020-12" db="EMBL/GenBank/DDBJ databases">
        <title>Antrihabitans popcorni sp. nov. and Antrihabitans auranticaus sp. nov., isolated from a larva cave.</title>
        <authorList>
            <person name="Lee S.D."/>
            <person name="Kim I.S."/>
        </authorList>
    </citation>
    <scope>NUCLEOTIDE SEQUENCE</scope>
    <source>
        <strain evidence="9">YC3-6</strain>
    </source>
</reference>
<comment type="subcellular location">
    <subcellularLocation>
        <location evidence="1">Cell membrane</location>
        <topology evidence="1">Multi-pass membrane protein</topology>
    </subcellularLocation>
</comment>
<dbReference type="EMBL" id="JAEMNV010000012">
    <property type="protein sequence ID" value="MBJ8342490.1"/>
    <property type="molecule type" value="Genomic_DNA"/>
</dbReference>
<comment type="similarity">
    <text evidence="2">Belongs to the CorA metal ion transporter (MIT) (TC 1.A.35) family.</text>
</comment>
<keyword evidence="5 8" id="KW-0812">Transmembrane</keyword>
<keyword evidence="6 8" id="KW-1133">Transmembrane helix</keyword>
<evidence type="ECO:0000256" key="1">
    <source>
        <dbReference type="ARBA" id="ARBA00004651"/>
    </source>
</evidence>
<evidence type="ECO:0000313" key="9">
    <source>
        <dbReference type="EMBL" id="MBJ8342490.1"/>
    </source>
</evidence>
<evidence type="ECO:0000256" key="5">
    <source>
        <dbReference type="ARBA" id="ARBA00022692"/>
    </source>
</evidence>
<gene>
    <name evidence="9" type="ORF">JGU71_26730</name>
</gene>
<name>A0A934NWA8_9NOCA</name>
<dbReference type="Proteomes" id="UP000655868">
    <property type="component" value="Unassembled WGS sequence"/>
</dbReference>
<dbReference type="Pfam" id="PF01544">
    <property type="entry name" value="CorA"/>
    <property type="match status" value="1"/>
</dbReference>
<evidence type="ECO:0000256" key="4">
    <source>
        <dbReference type="ARBA" id="ARBA00022475"/>
    </source>
</evidence>
<dbReference type="Gene3D" id="3.30.460.20">
    <property type="entry name" value="CorA soluble domain-like"/>
    <property type="match status" value="1"/>
</dbReference>
<evidence type="ECO:0000256" key="7">
    <source>
        <dbReference type="ARBA" id="ARBA00023136"/>
    </source>
</evidence>
<dbReference type="GO" id="GO:0000287">
    <property type="term" value="F:magnesium ion binding"/>
    <property type="evidence" value="ECO:0007669"/>
    <property type="project" value="TreeGrafter"/>
</dbReference>